<dbReference type="RefSeq" id="WP_244155583.1">
    <property type="nucleotide sequence ID" value="NZ_FNCH01000002.1"/>
</dbReference>
<evidence type="ECO:0000313" key="3">
    <source>
        <dbReference type="EMBL" id="SDF91479.1"/>
    </source>
</evidence>
<protein>
    <submittedName>
        <fullName evidence="3">Peptidoglycan/LPS O-acetylase OafA/YrhL, contains acyltransferase and SGNH-hydrolase domains</fullName>
    </submittedName>
</protein>
<keyword evidence="3" id="KW-0378">Hydrolase</keyword>
<keyword evidence="1" id="KW-0472">Membrane</keyword>
<feature type="transmembrane region" description="Helical" evidence="1">
    <location>
        <begin position="343"/>
        <end position="362"/>
    </location>
</feature>
<keyword evidence="3" id="KW-0808">Transferase</keyword>
<dbReference type="AlphaFoldDB" id="A0A1G7Q0M6"/>
<dbReference type="Pfam" id="PF01757">
    <property type="entry name" value="Acyl_transf_3"/>
    <property type="match status" value="1"/>
</dbReference>
<feature type="transmembrane region" description="Helical" evidence="1">
    <location>
        <begin position="212"/>
        <end position="233"/>
    </location>
</feature>
<keyword evidence="3" id="KW-0012">Acyltransferase</keyword>
<dbReference type="InterPro" id="IPR002656">
    <property type="entry name" value="Acyl_transf_3_dom"/>
</dbReference>
<proteinExistence type="predicted"/>
<gene>
    <name evidence="3" type="ORF">SAMN05421827_10299</name>
</gene>
<feature type="transmembrane region" description="Helical" evidence="1">
    <location>
        <begin position="50"/>
        <end position="71"/>
    </location>
</feature>
<feature type="transmembrane region" description="Helical" evidence="1">
    <location>
        <begin position="171"/>
        <end position="192"/>
    </location>
</feature>
<feature type="transmembrane region" description="Helical" evidence="1">
    <location>
        <begin position="275"/>
        <end position="297"/>
    </location>
</feature>
<dbReference type="Proteomes" id="UP000199643">
    <property type="component" value="Unassembled WGS sequence"/>
</dbReference>
<feature type="transmembrane region" description="Helical" evidence="1">
    <location>
        <begin position="21"/>
        <end position="38"/>
    </location>
</feature>
<dbReference type="InterPro" id="IPR050879">
    <property type="entry name" value="Acyltransferase_3"/>
</dbReference>
<organism evidence="3 4">
    <name type="scientific">Pedobacter terrae</name>
    <dbReference type="NCBI Taxonomy" id="405671"/>
    <lineage>
        <taxon>Bacteria</taxon>
        <taxon>Pseudomonadati</taxon>
        <taxon>Bacteroidota</taxon>
        <taxon>Sphingobacteriia</taxon>
        <taxon>Sphingobacteriales</taxon>
        <taxon>Sphingobacteriaceae</taxon>
        <taxon>Pedobacter</taxon>
    </lineage>
</organism>
<dbReference type="STRING" id="405671.SAMN05421827_10299"/>
<dbReference type="GO" id="GO:0016020">
    <property type="term" value="C:membrane"/>
    <property type="evidence" value="ECO:0007669"/>
    <property type="project" value="TreeGrafter"/>
</dbReference>
<accession>A0A1G7Q0M6</accession>
<reference evidence="4" key="1">
    <citation type="submission" date="2016-10" db="EMBL/GenBank/DDBJ databases">
        <authorList>
            <person name="Varghese N."/>
            <person name="Submissions S."/>
        </authorList>
    </citation>
    <scope>NUCLEOTIDE SEQUENCE [LARGE SCALE GENOMIC DNA]</scope>
    <source>
        <strain evidence="4">DSM 17933</strain>
    </source>
</reference>
<feature type="transmembrane region" description="Helical" evidence="1">
    <location>
        <begin position="143"/>
        <end position="164"/>
    </location>
</feature>
<name>A0A1G7Q0M6_9SPHI</name>
<keyword evidence="1" id="KW-0812">Transmembrane</keyword>
<evidence type="ECO:0000259" key="2">
    <source>
        <dbReference type="Pfam" id="PF01757"/>
    </source>
</evidence>
<dbReference type="GO" id="GO:0009103">
    <property type="term" value="P:lipopolysaccharide biosynthetic process"/>
    <property type="evidence" value="ECO:0007669"/>
    <property type="project" value="TreeGrafter"/>
</dbReference>
<feature type="transmembrane region" description="Helical" evidence="1">
    <location>
        <begin position="245"/>
        <end position="263"/>
    </location>
</feature>
<dbReference type="PANTHER" id="PTHR23028:SF53">
    <property type="entry name" value="ACYL_TRANSF_3 DOMAIN-CONTAINING PROTEIN"/>
    <property type="match status" value="1"/>
</dbReference>
<dbReference type="PANTHER" id="PTHR23028">
    <property type="entry name" value="ACETYLTRANSFERASE"/>
    <property type="match status" value="1"/>
</dbReference>
<evidence type="ECO:0000313" key="4">
    <source>
        <dbReference type="Proteomes" id="UP000199643"/>
    </source>
</evidence>
<sequence length="380" mass="44018">MVNRYIIAEKRMEKEKFVGLDHLRAVAILLVFLYHYQMFEHPAWIDTVGWIGWTGVDLFFVLSGFLISNQLFQEIHTHGTIRLKIFFTKRFFRIIPPYVFTLLLYFCLPAFREREALPPLWKFLSFTQNYGLDVINKGTFSHAWSLCIEEQFYLALPVLLLLLIRLKQIKYLKIIIVLLIISTFLLRVFSWNESVLPFLETPDFWKKWYMNIYYPTHTRLDGLSIGVLIGAMFQSATFKAMINRNGNLLVFIGIIAITFSLWFCRDAYSQQASLFGFSLVAVSYGILVTGAISGTSFMSRKSNMITAQLAALSYSLYLSHKGVIHLVQLFLEKIKIPASYMPGLLICFTCCILAGLFYRYCIEKPSATIKNKILNKLNRN</sequence>
<dbReference type="EMBL" id="FNCH01000002">
    <property type="protein sequence ID" value="SDF91479.1"/>
    <property type="molecule type" value="Genomic_DNA"/>
</dbReference>
<evidence type="ECO:0000256" key="1">
    <source>
        <dbReference type="SAM" id="Phobius"/>
    </source>
</evidence>
<feature type="transmembrane region" description="Helical" evidence="1">
    <location>
        <begin position="91"/>
        <end position="111"/>
    </location>
</feature>
<keyword evidence="4" id="KW-1185">Reference proteome</keyword>
<feature type="transmembrane region" description="Helical" evidence="1">
    <location>
        <begin position="309"/>
        <end position="331"/>
    </location>
</feature>
<keyword evidence="1" id="KW-1133">Transmembrane helix</keyword>
<dbReference type="GO" id="GO:0016787">
    <property type="term" value="F:hydrolase activity"/>
    <property type="evidence" value="ECO:0007669"/>
    <property type="project" value="UniProtKB-KW"/>
</dbReference>
<dbReference type="GO" id="GO:0016747">
    <property type="term" value="F:acyltransferase activity, transferring groups other than amino-acyl groups"/>
    <property type="evidence" value="ECO:0007669"/>
    <property type="project" value="InterPro"/>
</dbReference>
<feature type="domain" description="Acyltransferase 3" evidence="2">
    <location>
        <begin position="18"/>
        <end position="353"/>
    </location>
</feature>